<sequence length="278" mass="30567">MRTYFKICFYRRASRAPHKAYSAVTVRRHGEFSIRRYLPSALCQPASRRFLLPLTIDSRRPHPKFHPTSAPGRLSISPFYVGSVTRPRRAHLAHGGTLIADTARRKATSGAYTRASPSSGPTVTPHFCACVACAWIPALHRRPSFSAAHSVSPHALPHSSVPHPQLPAARSHADLPPSGPAHACTLSVARAVSGVCRINAVGAPPRTLLVLSGPVRWVCTPSSLLPPQYCMSRQPCRYRGPTSPPTFLRNPCLYMPRRCFPPPLVPGWPHQQIHEMLV</sequence>
<gene>
    <name evidence="2" type="ORF">HYPSUDRAFT_207989</name>
</gene>
<dbReference type="AlphaFoldDB" id="A0A0D2LWU3"/>
<evidence type="ECO:0000256" key="1">
    <source>
        <dbReference type="SAM" id="MobiDB-lite"/>
    </source>
</evidence>
<name>A0A0D2LWU3_HYPSF</name>
<dbReference type="EMBL" id="KN817648">
    <property type="protein sequence ID" value="KJA15338.1"/>
    <property type="molecule type" value="Genomic_DNA"/>
</dbReference>
<protein>
    <submittedName>
        <fullName evidence="2">Uncharacterized protein</fullName>
    </submittedName>
</protein>
<proteinExistence type="predicted"/>
<evidence type="ECO:0000313" key="3">
    <source>
        <dbReference type="Proteomes" id="UP000054270"/>
    </source>
</evidence>
<dbReference type="Proteomes" id="UP000054270">
    <property type="component" value="Unassembled WGS sequence"/>
</dbReference>
<organism evidence="2 3">
    <name type="scientific">Hypholoma sublateritium (strain FD-334 SS-4)</name>
    <dbReference type="NCBI Taxonomy" id="945553"/>
    <lineage>
        <taxon>Eukaryota</taxon>
        <taxon>Fungi</taxon>
        <taxon>Dikarya</taxon>
        <taxon>Basidiomycota</taxon>
        <taxon>Agaricomycotina</taxon>
        <taxon>Agaricomycetes</taxon>
        <taxon>Agaricomycetidae</taxon>
        <taxon>Agaricales</taxon>
        <taxon>Agaricineae</taxon>
        <taxon>Strophariaceae</taxon>
        <taxon>Hypholoma</taxon>
    </lineage>
</organism>
<keyword evidence="3" id="KW-1185">Reference proteome</keyword>
<accession>A0A0D2LWU3</accession>
<feature type="region of interest" description="Disordered" evidence="1">
    <location>
        <begin position="149"/>
        <end position="175"/>
    </location>
</feature>
<evidence type="ECO:0000313" key="2">
    <source>
        <dbReference type="EMBL" id="KJA15338.1"/>
    </source>
</evidence>
<reference evidence="3" key="1">
    <citation type="submission" date="2014-04" db="EMBL/GenBank/DDBJ databases">
        <title>Evolutionary Origins and Diversification of the Mycorrhizal Mutualists.</title>
        <authorList>
            <consortium name="DOE Joint Genome Institute"/>
            <consortium name="Mycorrhizal Genomics Consortium"/>
            <person name="Kohler A."/>
            <person name="Kuo A."/>
            <person name="Nagy L.G."/>
            <person name="Floudas D."/>
            <person name="Copeland A."/>
            <person name="Barry K.W."/>
            <person name="Cichocki N."/>
            <person name="Veneault-Fourrey C."/>
            <person name="LaButti K."/>
            <person name="Lindquist E.A."/>
            <person name="Lipzen A."/>
            <person name="Lundell T."/>
            <person name="Morin E."/>
            <person name="Murat C."/>
            <person name="Riley R."/>
            <person name="Ohm R."/>
            <person name="Sun H."/>
            <person name="Tunlid A."/>
            <person name="Henrissat B."/>
            <person name="Grigoriev I.V."/>
            <person name="Hibbett D.S."/>
            <person name="Martin F."/>
        </authorList>
    </citation>
    <scope>NUCLEOTIDE SEQUENCE [LARGE SCALE GENOMIC DNA]</scope>
    <source>
        <strain evidence="3">FD-334 SS-4</strain>
    </source>
</reference>